<evidence type="ECO:0000259" key="1">
    <source>
        <dbReference type="Pfam" id="PF13243"/>
    </source>
</evidence>
<proteinExistence type="predicted"/>
<evidence type="ECO:0000313" key="2">
    <source>
        <dbReference type="EMBL" id="MFD2416732.1"/>
    </source>
</evidence>
<dbReference type="PANTHER" id="PTHR31739:SF25">
    <property type="entry name" value="(E,E)-GERANYLLINALOOL SYNTHASE"/>
    <property type="match status" value="1"/>
</dbReference>
<comment type="caution">
    <text evidence="2">The sequence shown here is derived from an EMBL/GenBank/DDBJ whole genome shotgun (WGS) entry which is preliminary data.</text>
</comment>
<dbReference type="InterPro" id="IPR050148">
    <property type="entry name" value="Terpene_synthase-like"/>
</dbReference>
<dbReference type="Gene3D" id="1.50.10.160">
    <property type="match status" value="1"/>
</dbReference>
<dbReference type="InterPro" id="IPR008930">
    <property type="entry name" value="Terpenoid_cyclase/PrenylTrfase"/>
</dbReference>
<dbReference type="Gene3D" id="1.50.10.20">
    <property type="match status" value="1"/>
</dbReference>
<feature type="domain" description="Squalene cyclase C-terminal" evidence="1">
    <location>
        <begin position="316"/>
        <end position="415"/>
    </location>
</feature>
<dbReference type="PANTHER" id="PTHR31739">
    <property type="entry name" value="ENT-COPALYL DIPHOSPHATE SYNTHASE, CHLOROPLASTIC"/>
    <property type="match status" value="1"/>
</dbReference>
<dbReference type="SUPFAM" id="SSF48239">
    <property type="entry name" value="Terpenoid cyclases/Protein prenyltransferases"/>
    <property type="match status" value="1"/>
</dbReference>
<gene>
    <name evidence="2" type="ORF">ACFSXZ_10390</name>
</gene>
<dbReference type="EMBL" id="JBHUKR010000006">
    <property type="protein sequence ID" value="MFD2416732.1"/>
    <property type="molecule type" value="Genomic_DNA"/>
</dbReference>
<dbReference type="Pfam" id="PF13243">
    <property type="entry name" value="SQHop_cyclase_C"/>
    <property type="match status" value="1"/>
</dbReference>
<accession>A0ABW5FSC3</accession>
<sequence length="502" mass="53116">MSADPHGQFSPSVYETARLVTLVPGLAGHGGRIRFLLAEQNADGGWGRPDSYGLLPTLSATESLLAESRRARNPVVGLAAGRGLQALYTRWSDGEITLPDTVAVEILVPALIADINAHLEALDAESSPVLQGRRLPDPPGTNSELLAGLRETVRRGQPLPPKVVHSLEAVGPAAQGVSFARAGEDGVGCSPAATAVWLGNPAPEGPARRYLETVQARHDGPVPVAAPLDVFERSWVLATFAGAGIDVPVPPGIVTGLRNAFGESGVPGGAGLPPDADDTATALYALAALGRPRSLDCLWPYQQDDHFVTYPDERTPSVTTNAHVLQAFTSTETTKPGVGETMRVLAAWLCGQQRADGSWMDKWHASPYYATFCCVAALSGCGESTPAVRKAMHWVVGTQRRNGSWGRWEGTSEETSYAVRILLQANGNRPDPTVEQAAARGCAYLLGKDGEADPPLWHDKDLYTPGRIVLAQRIAALRAADANPRVGRLVGPWISVGAGRTA</sequence>
<evidence type="ECO:0000313" key="3">
    <source>
        <dbReference type="Proteomes" id="UP001597417"/>
    </source>
</evidence>
<keyword evidence="3" id="KW-1185">Reference proteome</keyword>
<organism evidence="2 3">
    <name type="scientific">Amycolatopsis pigmentata</name>
    <dbReference type="NCBI Taxonomy" id="450801"/>
    <lineage>
        <taxon>Bacteria</taxon>
        <taxon>Bacillati</taxon>
        <taxon>Actinomycetota</taxon>
        <taxon>Actinomycetes</taxon>
        <taxon>Pseudonocardiales</taxon>
        <taxon>Pseudonocardiaceae</taxon>
        <taxon>Amycolatopsis</taxon>
    </lineage>
</organism>
<reference evidence="3" key="1">
    <citation type="journal article" date="2019" name="Int. J. Syst. Evol. Microbiol.">
        <title>The Global Catalogue of Microorganisms (GCM) 10K type strain sequencing project: providing services to taxonomists for standard genome sequencing and annotation.</title>
        <authorList>
            <consortium name="The Broad Institute Genomics Platform"/>
            <consortium name="The Broad Institute Genome Sequencing Center for Infectious Disease"/>
            <person name="Wu L."/>
            <person name="Ma J."/>
        </authorList>
    </citation>
    <scope>NUCLEOTIDE SEQUENCE [LARGE SCALE GENOMIC DNA]</scope>
    <source>
        <strain evidence="3">CGMCC 4.7645</strain>
    </source>
</reference>
<dbReference type="Proteomes" id="UP001597417">
    <property type="component" value="Unassembled WGS sequence"/>
</dbReference>
<name>A0ABW5FSC3_9PSEU</name>
<protein>
    <submittedName>
        <fullName evidence="2">Prenyltransferase/squalene oxidase repeat-containing protein</fullName>
    </submittedName>
</protein>
<dbReference type="InterPro" id="IPR032696">
    <property type="entry name" value="SQ_cyclase_C"/>
</dbReference>
<dbReference type="RefSeq" id="WP_378263788.1">
    <property type="nucleotide sequence ID" value="NZ_JBHUKR010000006.1"/>
</dbReference>